<protein>
    <submittedName>
        <fullName evidence="1">Uncharacterized protein</fullName>
    </submittedName>
</protein>
<dbReference type="AlphaFoldDB" id="A0A8J8NAY4"/>
<reference evidence="1" key="1">
    <citation type="submission" date="2019-06" db="EMBL/GenBank/DDBJ databases">
        <authorList>
            <person name="Zheng W."/>
        </authorList>
    </citation>
    <scope>NUCLEOTIDE SEQUENCE</scope>
    <source>
        <strain evidence="1">QDHG01</strain>
    </source>
</reference>
<proteinExistence type="predicted"/>
<name>A0A8J8NAY4_HALGN</name>
<keyword evidence="2" id="KW-1185">Reference proteome</keyword>
<evidence type="ECO:0000313" key="1">
    <source>
        <dbReference type="EMBL" id="TNV71662.1"/>
    </source>
</evidence>
<organism evidence="1 2">
    <name type="scientific">Halteria grandinella</name>
    <dbReference type="NCBI Taxonomy" id="5974"/>
    <lineage>
        <taxon>Eukaryota</taxon>
        <taxon>Sar</taxon>
        <taxon>Alveolata</taxon>
        <taxon>Ciliophora</taxon>
        <taxon>Intramacronucleata</taxon>
        <taxon>Spirotrichea</taxon>
        <taxon>Stichotrichia</taxon>
        <taxon>Sporadotrichida</taxon>
        <taxon>Halteriidae</taxon>
        <taxon>Halteria</taxon>
    </lineage>
</organism>
<comment type="caution">
    <text evidence="1">The sequence shown here is derived from an EMBL/GenBank/DDBJ whole genome shotgun (WGS) entry which is preliminary data.</text>
</comment>
<evidence type="ECO:0000313" key="2">
    <source>
        <dbReference type="Proteomes" id="UP000785679"/>
    </source>
</evidence>
<gene>
    <name evidence="1" type="ORF">FGO68_gene15113</name>
</gene>
<accession>A0A8J8NAY4</accession>
<dbReference type="EMBL" id="RRYP01029740">
    <property type="protein sequence ID" value="TNV71662.1"/>
    <property type="molecule type" value="Genomic_DNA"/>
</dbReference>
<dbReference type="Proteomes" id="UP000785679">
    <property type="component" value="Unassembled WGS sequence"/>
</dbReference>
<sequence length="107" mass="12627">MGICQVKTKLKKSIQLNELKLKTISSTKVFQQAQNLASHVSRLMSRILHLMSQISYLYEQQYQRRAQFSQQTDLQTGLECCESNLWFLFFQNITKAFSMGFAHEYFF</sequence>